<dbReference type="PANTHER" id="PTHR30023">
    <property type="entry name" value="D-ALANYL-D-ALANINE CARBOXYPEPTIDASE"/>
    <property type="match status" value="1"/>
</dbReference>
<dbReference type="GO" id="GO:0004180">
    <property type="term" value="F:carboxypeptidase activity"/>
    <property type="evidence" value="ECO:0007669"/>
    <property type="project" value="UniProtKB-KW"/>
</dbReference>
<dbReference type="PANTHER" id="PTHR30023:SF0">
    <property type="entry name" value="PENICILLIN-SENSITIVE CARBOXYPEPTIDASE A"/>
    <property type="match status" value="1"/>
</dbReference>
<evidence type="ECO:0000313" key="3">
    <source>
        <dbReference type="EMBL" id="GLB66743.1"/>
    </source>
</evidence>
<accession>A0ABQ5MS02</accession>
<keyword evidence="3" id="KW-0645">Protease</keyword>
<dbReference type="Pfam" id="PF02113">
    <property type="entry name" value="Peptidase_S13"/>
    <property type="match status" value="2"/>
</dbReference>
<keyword evidence="4" id="KW-1185">Reference proteome</keyword>
<keyword evidence="3" id="KW-0121">Carboxypeptidase</keyword>
<proteinExistence type="inferred from homology"/>
<dbReference type="SUPFAM" id="SSF56601">
    <property type="entry name" value="beta-lactamase/transpeptidase-like"/>
    <property type="match status" value="1"/>
</dbReference>
<organism evidence="3 4">
    <name type="scientific">Arthrobacter mangrovi</name>
    <dbReference type="NCBI Taxonomy" id="2966350"/>
    <lineage>
        <taxon>Bacteria</taxon>
        <taxon>Bacillati</taxon>
        <taxon>Actinomycetota</taxon>
        <taxon>Actinomycetes</taxon>
        <taxon>Micrococcales</taxon>
        <taxon>Micrococcaceae</taxon>
        <taxon>Arthrobacter</taxon>
    </lineage>
</organism>
<evidence type="ECO:0000256" key="1">
    <source>
        <dbReference type="ARBA" id="ARBA00006096"/>
    </source>
</evidence>
<dbReference type="Proteomes" id="UP001209654">
    <property type="component" value="Unassembled WGS sequence"/>
</dbReference>
<comment type="similarity">
    <text evidence="1">Belongs to the peptidase S13 family.</text>
</comment>
<dbReference type="InterPro" id="IPR000667">
    <property type="entry name" value="Peptidase_S13"/>
</dbReference>
<dbReference type="InterPro" id="IPR012338">
    <property type="entry name" value="Beta-lactam/transpept-like"/>
</dbReference>
<dbReference type="NCBIfam" id="TIGR00666">
    <property type="entry name" value="PBP4"/>
    <property type="match status" value="1"/>
</dbReference>
<sequence>MGRGWRALTSLLLAAAFAVLAVPLGLNLAQAVEWPEAGPQPVISTPPAQQEPRALSAAPLLATGQPAAPAVDAQALGKALDGALKYDGEGDVTAIVTEASTGKVVYDRGGSEPRIPASNMKLLTAAAALSTLGADARFSTEVVRGSSPGAVVLRGGGDVLLGAGESRPGEVRGRAGLKTLAQAAAQEIDTGEYSGALTVQLDDSLFAGPAISPAWAPEDVQAGEIGPVHALALNGGRERADGTGAYAADPALAAASAFRDELADAVAGRGIKVAPDVVRGRAAEDAPVLAAVDSATVAAQVNYLLLHSDNYVAEAMARNLALASGKPGSFGGGTEAIKEALGLLEIPMDGLLITDASGLSPGDRVSAAQIAAVVREMTNGENPNLRAALDGLPVAGLNGTLRERFTDEAAAGAGLVRAKTGTLNAVSSLGGYAVSAEGHMFVFAFVANGLQGPAEPAREALDRAAAVLAGCGCR</sequence>
<protein>
    <submittedName>
        <fullName evidence="3">D-alanyl-D-alanine carboxypeptidase</fullName>
    </submittedName>
</protein>
<evidence type="ECO:0000313" key="4">
    <source>
        <dbReference type="Proteomes" id="UP001209654"/>
    </source>
</evidence>
<gene>
    <name evidence="3" type="primary">dacB</name>
    <name evidence="3" type="ORF">AHIS1636_11820</name>
</gene>
<dbReference type="Gene3D" id="3.40.710.10">
    <property type="entry name" value="DD-peptidase/beta-lactamase superfamily"/>
    <property type="match status" value="2"/>
</dbReference>
<keyword evidence="2" id="KW-0378">Hydrolase</keyword>
<dbReference type="PRINTS" id="PR00922">
    <property type="entry name" value="DADACBPTASE3"/>
</dbReference>
<reference evidence="3 4" key="1">
    <citation type="journal article" date="2023" name="Int. J. Syst. Evol. Microbiol.">
        <title>Arthrobacter mangrovi sp. nov., an actinobacterium isolated from the rhizosphere of a mangrove.</title>
        <authorList>
            <person name="Hamada M."/>
            <person name="Saitou S."/>
            <person name="Enomoto N."/>
            <person name="Nanri K."/>
            <person name="Hidaka K."/>
            <person name="Miura T."/>
            <person name="Tamura T."/>
        </authorList>
    </citation>
    <scope>NUCLEOTIDE SEQUENCE [LARGE SCALE GENOMIC DNA]</scope>
    <source>
        <strain evidence="3 4">NBRC 112813</strain>
    </source>
</reference>
<dbReference type="RefSeq" id="WP_264794885.1">
    <property type="nucleotide sequence ID" value="NZ_BRVS01000004.1"/>
</dbReference>
<name>A0ABQ5MS02_9MICC</name>
<comment type="caution">
    <text evidence="3">The sequence shown here is derived from an EMBL/GenBank/DDBJ whole genome shotgun (WGS) entry which is preliminary data.</text>
</comment>
<evidence type="ECO:0000256" key="2">
    <source>
        <dbReference type="ARBA" id="ARBA00022801"/>
    </source>
</evidence>
<dbReference type="EMBL" id="BRVS01000004">
    <property type="protein sequence ID" value="GLB66743.1"/>
    <property type="molecule type" value="Genomic_DNA"/>
</dbReference>